<evidence type="ECO:0000259" key="1">
    <source>
        <dbReference type="Pfam" id="PF00156"/>
    </source>
</evidence>
<evidence type="ECO:0000313" key="2">
    <source>
        <dbReference type="EMBL" id="OQP62485.1"/>
    </source>
</evidence>
<reference evidence="2 3" key="1">
    <citation type="submission" date="2016-03" db="EMBL/GenBank/DDBJ databases">
        <title>Niastella vici sp. nov., isolated from farmland soil.</title>
        <authorList>
            <person name="Chen L."/>
            <person name="Wang D."/>
            <person name="Yang S."/>
            <person name="Wang G."/>
        </authorList>
    </citation>
    <scope>NUCLEOTIDE SEQUENCE [LARGE SCALE GENOMIC DNA]</scope>
    <source>
        <strain evidence="2 3">DJ57</strain>
    </source>
</reference>
<dbReference type="Gene3D" id="3.40.50.2020">
    <property type="match status" value="1"/>
</dbReference>
<organism evidence="2 3">
    <name type="scientific">Niastella vici</name>
    <dbReference type="NCBI Taxonomy" id="1703345"/>
    <lineage>
        <taxon>Bacteria</taxon>
        <taxon>Pseudomonadati</taxon>
        <taxon>Bacteroidota</taxon>
        <taxon>Chitinophagia</taxon>
        <taxon>Chitinophagales</taxon>
        <taxon>Chitinophagaceae</taxon>
        <taxon>Niastella</taxon>
    </lineage>
</organism>
<dbReference type="STRING" id="1703345.A3860_27725"/>
<dbReference type="AlphaFoldDB" id="A0A1V9FVV8"/>
<keyword evidence="2" id="KW-0808">Transferase</keyword>
<dbReference type="CDD" id="cd06223">
    <property type="entry name" value="PRTases_typeI"/>
    <property type="match status" value="1"/>
</dbReference>
<dbReference type="Proteomes" id="UP000192796">
    <property type="component" value="Unassembled WGS sequence"/>
</dbReference>
<dbReference type="SUPFAM" id="SSF53271">
    <property type="entry name" value="PRTase-like"/>
    <property type="match status" value="1"/>
</dbReference>
<protein>
    <submittedName>
        <fullName evidence="2">Phosphoribosyltransferase</fullName>
    </submittedName>
</protein>
<dbReference type="GO" id="GO:0016757">
    <property type="term" value="F:glycosyltransferase activity"/>
    <property type="evidence" value="ECO:0007669"/>
    <property type="project" value="UniProtKB-KW"/>
</dbReference>
<dbReference type="PANTHER" id="PTHR11608:SF0">
    <property type="entry name" value="BIFUNCTIONAL PROTEIN PYRR"/>
    <property type="match status" value="1"/>
</dbReference>
<gene>
    <name evidence="2" type="ORF">A3860_27725</name>
</gene>
<keyword evidence="3" id="KW-1185">Reference proteome</keyword>
<dbReference type="Pfam" id="PF00156">
    <property type="entry name" value="Pribosyltran"/>
    <property type="match status" value="1"/>
</dbReference>
<comment type="caution">
    <text evidence="2">The sequence shown here is derived from an EMBL/GenBank/DDBJ whole genome shotgun (WGS) entry which is preliminary data.</text>
</comment>
<feature type="domain" description="Phosphoribosyltransferase" evidence="1">
    <location>
        <begin position="6"/>
        <end position="142"/>
    </location>
</feature>
<sequence>MARNYILDKETVARKLQRIAYEIVENNIDEKEIILAGIRDNGSVIARNIEQLLRSINSDIKIWNIDISLDKRSPHDIKLSGETDFTDKVIIVIDDVANSGRTILYAIKPFLAYLPKKIQTLALVERTHKTYPVNTDYVGLSVATTLQEHIFVEVEGDTVTGAYLE</sequence>
<dbReference type="InterPro" id="IPR000836">
    <property type="entry name" value="PRTase_dom"/>
</dbReference>
<dbReference type="OrthoDB" id="664757at2"/>
<proteinExistence type="predicted"/>
<name>A0A1V9FVV8_9BACT</name>
<keyword evidence="2" id="KW-0328">Glycosyltransferase</keyword>
<dbReference type="EMBL" id="LVYD01000050">
    <property type="protein sequence ID" value="OQP62485.1"/>
    <property type="molecule type" value="Genomic_DNA"/>
</dbReference>
<accession>A0A1V9FVV8</accession>
<dbReference type="PANTHER" id="PTHR11608">
    <property type="entry name" value="BIFUNCTIONAL PROTEIN PYRR"/>
    <property type="match status" value="1"/>
</dbReference>
<dbReference type="InterPro" id="IPR029057">
    <property type="entry name" value="PRTase-like"/>
</dbReference>
<dbReference type="RefSeq" id="WP_081148860.1">
    <property type="nucleotide sequence ID" value="NZ_LVYD01000050.1"/>
</dbReference>
<evidence type="ECO:0000313" key="3">
    <source>
        <dbReference type="Proteomes" id="UP000192796"/>
    </source>
</evidence>
<dbReference type="InterPro" id="IPR050137">
    <property type="entry name" value="PyrR_bifunctional"/>
</dbReference>